<dbReference type="Pfam" id="PF13843">
    <property type="entry name" value="DDE_Tnp_1_7"/>
    <property type="match status" value="1"/>
</dbReference>
<dbReference type="Proteomes" id="UP000054359">
    <property type="component" value="Unassembled WGS sequence"/>
</dbReference>
<accession>A0A087U8W5</accession>
<organism evidence="2 3">
    <name type="scientific">Stegodyphus mimosarum</name>
    <name type="common">African social velvet spider</name>
    <dbReference type="NCBI Taxonomy" id="407821"/>
    <lineage>
        <taxon>Eukaryota</taxon>
        <taxon>Metazoa</taxon>
        <taxon>Ecdysozoa</taxon>
        <taxon>Arthropoda</taxon>
        <taxon>Chelicerata</taxon>
        <taxon>Arachnida</taxon>
        <taxon>Araneae</taxon>
        <taxon>Araneomorphae</taxon>
        <taxon>Entelegynae</taxon>
        <taxon>Eresoidea</taxon>
        <taxon>Eresidae</taxon>
        <taxon>Stegodyphus</taxon>
    </lineage>
</organism>
<evidence type="ECO:0000259" key="1">
    <source>
        <dbReference type="Pfam" id="PF13843"/>
    </source>
</evidence>
<evidence type="ECO:0000313" key="2">
    <source>
        <dbReference type="EMBL" id="KFM73804.1"/>
    </source>
</evidence>
<dbReference type="EMBL" id="KK118763">
    <property type="protein sequence ID" value="KFM73804.1"/>
    <property type="molecule type" value="Genomic_DNA"/>
</dbReference>
<keyword evidence="3" id="KW-1185">Reference proteome</keyword>
<dbReference type="InterPro" id="IPR029526">
    <property type="entry name" value="PGBD"/>
</dbReference>
<dbReference type="OrthoDB" id="6142374at2759"/>
<proteinExistence type="predicted"/>
<dbReference type="STRING" id="407821.A0A087U8W5"/>
<feature type="non-terminal residue" evidence="2">
    <location>
        <position position="84"/>
    </location>
</feature>
<name>A0A087U8W5_STEMI</name>
<protein>
    <recommendedName>
        <fullName evidence="1">PiggyBac transposable element-derived protein domain-containing protein</fullName>
    </recommendedName>
</protein>
<reference evidence="2 3" key="1">
    <citation type="submission" date="2013-11" db="EMBL/GenBank/DDBJ databases">
        <title>Genome sequencing of Stegodyphus mimosarum.</title>
        <authorList>
            <person name="Bechsgaard J."/>
        </authorList>
    </citation>
    <scope>NUCLEOTIDE SEQUENCE [LARGE SCALE GENOMIC DNA]</scope>
</reference>
<gene>
    <name evidence="2" type="ORF">X975_20861</name>
</gene>
<dbReference type="AlphaFoldDB" id="A0A087U8W5"/>
<evidence type="ECO:0000313" key="3">
    <source>
        <dbReference type="Proteomes" id="UP000054359"/>
    </source>
</evidence>
<sequence>MINDYFLRAFPLKQSLDIDEKMISYYRPHPGKPFIRIKPIRFDLKAWCLNCSNDYLEQFDFYQGKDASKMAYPKDYGEARMAWI</sequence>
<feature type="domain" description="PiggyBac transposable element-derived protein" evidence="1">
    <location>
        <begin position="2"/>
        <end position="69"/>
    </location>
</feature>